<dbReference type="Proteomes" id="UP001296943">
    <property type="component" value="Unassembled WGS sequence"/>
</dbReference>
<protein>
    <submittedName>
        <fullName evidence="1">Uncharacterized protein</fullName>
    </submittedName>
</protein>
<evidence type="ECO:0000313" key="2">
    <source>
        <dbReference type="Proteomes" id="UP001296943"/>
    </source>
</evidence>
<accession>A0ABS2N2C9</accession>
<dbReference type="RefSeq" id="WP_204500199.1">
    <property type="nucleotide sequence ID" value="NZ_JAFBDR010000014.1"/>
</dbReference>
<comment type="caution">
    <text evidence="1">The sequence shown here is derived from an EMBL/GenBank/DDBJ whole genome shotgun (WGS) entry which is preliminary data.</text>
</comment>
<reference evidence="1 2" key="1">
    <citation type="submission" date="2021-01" db="EMBL/GenBank/DDBJ databases">
        <title>Genomic Encyclopedia of Type Strains, Phase IV (KMG-IV): sequencing the most valuable type-strain genomes for metagenomic binning, comparative biology and taxonomic classification.</title>
        <authorList>
            <person name="Goeker M."/>
        </authorList>
    </citation>
    <scope>NUCLEOTIDE SEQUENCE [LARGE SCALE GENOMIC DNA]</scope>
    <source>
        <strain evidence="1 2">DSM 23711</strain>
    </source>
</reference>
<organism evidence="1 2">
    <name type="scientific">Aquibacillus albus</name>
    <dbReference type="NCBI Taxonomy" id="1168171"/>
    <lineage>
        <taxon>Bacteria</taxon>
        <taxon>Bacillati</taxon>
        <taxon>Bacillota</taxon>
        <taxon>Bacilli</taxon>
        <taxon>Bacillales</taxon>
        <taxon>Bacillaceae</taxon>
        <taxon>Aquibacillus</taxon>
    </lineage>
</organism>
<sequence>MIRKNSTLVIGREECRVFLKSIIVEVIIEVIHFILDLHLQFSIKRCTLKYGNHPLGNANLRRLLGEWGLIFLGGEKDGNYTRA</sequence>
<proteinExistence type="predicted"/>
<evidence type="ECO:0000313" key="1">
    <source>
        <dbReference type="EMBL" id="MBM7572070.1"/>
    </source>
</evidence>
<name>A0ABS2N2C9_9BACI</name>
<keyword evidence="2" id="KW-1185">Reference proteome</keyword>
<dbReference type="EMBL" id="JAFBDR010000014">
    <property type="protein sequence ID" value="MBM7572070.1"/>
    <property type="molecule type" value="Genomic_DNA"/>
</dbReference>
<gene>
    <name evidence="1" type="ORF">JOC48_002573</name>
</gene>